<reference evidence="1 2" key="1">
    <citation type="journal article" date="2014" name="Int. J. Syst. Evol. Microbiol.">
        <title>Complete genome sequence of Corynebacterium casei LMG S-19264T (=DSM 44701T), isolated from a smear-ripened cheese.</title>
        <authorList>
            <consortium name="US DOE Joint Genome Institute (JGI-PGF)"/>
            <person name="Walter F."/>
            <person name="Albersmeier A."/>
            <person name="Kalinowski J."/>
            <person name="Ruckert C."/>
        </authorList>
    </citation>
    <scope>NUCLEOTIDE SEQUENCE [LARGE SCALE GENOMIC DNA]</scope>
    <source>
        <strain evidence="1 2">JCM 4677</strain>
    </source>
</reference>
<keyword evidence="2" id="KW-1185">Reference proteome</keyword>
<gene>
    <name evidence="1" type="ORF">GCM10017557_10410</name>
</gene>
<sequence>MLELPTTHRNNGIIVSAQRVRQALKSGPVRSAIQARSLREEIEVYPPQRSTGTSVIAPRE</sequence>
<dbReference type="Proteomes" id="UP000516444">
    <property type="component" value="Chromosome"/>
</dbReference>
<dbReference type="EMBL" id="AP023440">
    <property type="protein sequence ID" value="BCL26182.1"/>
    <property type="molecule type" value="Genomic_DNA"/>
</dbReference>
<evidence type="ECO:0000313" key="2">
    <source>
        <dbReference type="Proteomes" id="UP000516444"/>
    </source>
</evidence>
<proteinExistence type="predicted"/>
<evidence type="ECO:0000313" key="1">
    <source>
        <dbReference type="EMBL" id="BCL26182.1"/>
    </source>
</evidence>
<dbReference type="AlphaFoldDB" id="A0A7G1NUE8"/>
<name>A0A7G1NUE8_9ACTN</name>
<accession>A0A7G1NUE8</accession>
<protein>
    <submittedName>
        <fullName evidence="1">Uncharacterized protein</fullName>
    </submittedName>
</protein>
<organism evidence="1 2">
    <name type="scientific">Streptomyces aurantiacus</name>
    <dbReference type="NCBI Taxonomy" id="47760"/>
    <lineage>
        <taxon>Bacteria</taxon>
        <taxon>Bacillati</taxon>
        <taxon>Actinomycetota</taxon>
        <taxon>Actinomycetes</taxon>
        <taxon>Kitasatosporales</taxon>
        <taxon>Streptomycetaceae</taxon>
        <taxon>Streptomyces</taxon>
        <taxon>Streptomyces aurantiacus group</taxon>
    </lineage>
</organism>
<dbReference type="KEGG" id="sgm:GCM10017557_10410"/>